<dbReference type="PANTHER" id="PTHR34477">
    <property type="entry name" value="UPF0213 PROTEIN YHBQ"/>
    <property type="match status" value="1"/>
</dbReference>
<sequence length="96" mass="11551">MAAYFYILANETNEVLYKGSTTDLIRRTYEHKEHLYEGSFTDIYNVTRLIYNECYDDIQSARARERQVGKWSRKKKDKIISKMNLKWIDLYWGLLG</sequence>
<dbReference type="PANTHER" id="PTHR34477:SF5">
    <property type="entry name" value="BSL5627 PROTEIN"/>
    <property type="match status" value="1"/>
</dbReference>
<dbReference type="Proteomes" id="UP000734271">
    <property type="component" value="Unassembled WGS sequence"/>
</dbReference>
<dbReference type="Pfam" id="PF01541">
    <property type="entry name" value="GIY-YIG"/>
    <property type="match status" value="1"/>
</dbReference>
<evidence type="ECO:0000313" key="4">
    <source>
        <dbReference type="Proteomes" id="UP000734271"/>
    </source>
</evidence>
<keyword evidence="4" id="KW-1185">Reference proteome</keyword>
<accession>A0ABS7SWE0</accession>
<dbReference type="CDD" id="cd10448">
    <property type="entry name" value="GIY-YIG_unchar_3"/>
    <property type="match status" value="1"/>
</dbReference>
<dbReference type="SUPFAM" id="SSF82771">
    <property type="entry name" value="GIY-YIG endonuclease"/>
    <property type="match status" value="1"/>
</dbReference>
<comment type="similarity">
    <text evidence="1">Belongs to the UPF0213 family.</text>
</comment>
<protein>
    <submittedName>
        <fullName evidence="3">GIY-YIG nuclease family protein</fullName>
    </submittedName>
</protein>
<feature type="domain" description="GIY-YIG" evidence="2">
    <location>
        <begin position="1"/>
        <end position="78"/>
    </location>
</feature>
<evidence type="ECO:0000259" key="2">
    <source>
        <dbReference type="PROSITE" id="PS50164"/>
    </source>
</evidence>
<dbReference type="InterPro" id="IPR050190">
    <property type="entry name" value="UPF0213_domain"/>
</dbReference>
<evidence type="ECO:0000313" key="3">
    <source>
        <dbReference type="EMBL" id="MBZ2385863.1"/>
    </source>
</evidence>
<dbReference type="EMBL" id="JAIPME010000002">
    <property type="protein sequence ID" value="MBZ2385863.1"/>
    <property type="molecule type" value="Genomic_DNA"/>
</dbReference>
<name>A0ABS7SWE0_9FIRM</name>
<proteinExistence type="inferred from homology"/>
<evidence type="ECO:0000256" key="1">
    <source>
        <dbReference type="ARBA" id="ARBA00007435"/>
    </source>
</evidence>
<dbReference type="InterPro" id="IPR035901">
    <property type="entry name" value="GIY-YIG_endonuc_sf"/>
</dbReference>
<organism evidence="3 4">
    <name type="scientific">Anaerococcus murdochii</name>
    <dbReference type="NCBI Taxonomy" id="411577"/>
    <lineage>
        <taxon>Bacteria</taxon>
        <taxon>Bacillati</taxon>
        <taxon>Bacillota</taxon>
        <taxon>Tissierellia</taxon>
        <taxon>Tissierellales</taxon>
        <taxon>Peptoniphilaceae</taxon>
        <taxon>Anaerococcus</taxon>
    </lineage>
</organism>
<dbReference type="PROSITE" id="PS50164">
    <property type="entry name" value="GIY_YIG"/>
    <property type="match status" value="1"/>
</dbReference>
<dbReference type="Gene3D" id="3.40.1440.10">
    <property type="entry name" value="GIY-YIG endonuclease"/>
    <property type="match status" value="1"/>
</dbReference>
<reference evidence="3 4" key="1">
    <citation type="submission" date="2021-08" db="EMBL/GenBank/DDBJ databases">
        <title>FDA dAtabase for Regulatory Grade micrObial Sequences (FDA-ARGOS): Supporting development and validation of Infectious Disease Dx tests.</title>
        <authorList>
            <person name="Sproer C."/>
            <person name="Gronow S."/>
            <person name="Severitt S."/>
            <person name="Schroder I."/>
            <person name="Tallon L."/>
            <person name="Sadzewicz L."/>
            <person name="Zhao X."/>
            <person name="Boylan J."/>
            <person name="Ott S."/>
            <person name="Bowen H."/>
            <person name="Vavikolanu K."/>
            <person name="Hazen T."/>
            <person name="Aluvathingal J."/>
            <person name="Nadendla S."/>
            <person name="Lowell S."/>
            <person name="Myers T."/>
            <person name="Yan Y."/>
            <person name="Sichtig H."/>
        </authorList>
    </citation>
    <scope>NUCLEOTIDE SEQUENCE [LARGE SCALE GENOMIC DNA]</scope>
    <source>
        <strain evidence="3 4">FDAARGOS_1460</strain>
    </source>
</reference>
<dbReference type="RefSeq" id="WP_223417631.1">
    <property type="nucleotide sequence ID" value="NZ_JAIPME010000002.1"/>
</dbReference>
<dbReference type="InterPro" id="IPR000305">
    <property type="entry name" value="GIY-YIG_endonuc"/>
</dbReference>
<comment type="caution">
    <text evidence="3">The sequence shown here is derived from an EMBL/GenBank/DDBJ whole genome shotgun (WGS) entry which is preliminary data.</text>
</comment>
<gene>
    <name evidence="3" type="ORF">K8P03_00820</name>
</gene>